<evidence type="ECO:0000313" key="3">
    <source>
        <dbReference type="Proteomes" id="UP000006832"/>
    </source>
</evidence>
<proteinExistence type="predicted"/>
<name>A0A0H3AXQ3_RICRS</name>
<dbReference type="SUPFAM" id="SSF56112">
    <property type="entry name" value="Protein kinase-like (PK-like)"/>
    <property type="match status" value="1"/>
</dbReference>
<reference evidence="3" key="1">
    <citation type="submission" date="2007-09" db="EMBL/GenBank/DDBJ databases">
        <title>Complete genome sequence of Rickettsia rickettsii.</title>
        <authorList>
            <person name="Madan A."/>
            <person name="Fahey J."/>
            <person name="Helton E."/>
            <person name="Ketteman M."/>
            <person name="Madan A."/>
            <person name="Rodrigues S."/>
            <person name="Sanchez A."/>
            <person name="Dasch G."/>
            <person name="Eremeeva M."/>
        </authorList>
    </citation>
    <scope>NUCLEOTIDE SEQUENCE [LARGE SCALE GENOMIC DNA]</scope>
    <source>
        <strain evidence="3">Sheila Smith</strain>
    </source>
</reference>
<dbReference type="InterPro" id="IPR051678">
    <property type="entry name" value="AGP_Transferase"/>
</dbReference>
<dbReference type="PANTHER" id="PTHR21310">
    <property type="entry name" value="AMINOGLYCOSIDE PHOSPHOTRANSFERASE-RELATED-RELATED"/>
    <property type="match status" value="1"/>
</dbReference>
<gene>
    <name evidence="2" type="ordered locus">A1G_05200</name>
</gene>
<organism evidence="2 3">
    <name type="scientific">Rickettsia rickettsii (strain Sheila Smith)</name>
    <dbReference type="NCBI Taxonomy" id="392021"/>
    <lineage>
        <taxon>Bacteria</taxon>
        <taxon>Pseudomonadati</taxon>
        <taxon>Pseudomonadota</taxon>
        <taxon>Alphaproteobacteria</taxon>
        <taxon>Rickettsiales</taxon>
        <taxon>Rickettsiaceae</taxon>
        <taxon>Rickettsieae</taxon>
        <taxon>Rickettsia</taxon>
        <taxon>spotted fever group</taxon>
    </lineage>
</organism>
<dbReference type="GO" id="GO:0016740">
    <property type="term" value="F:transferase activity"/>
    <property type="evidence" value="ECO:0007669"/>
    <property type="project" value="UniProtKB-KW"/>
</dbReference>
<sequence>MKPSKNYPWNWSIYQWIEGKSANSFDTSSLNLSLIASDLAKFLNELHKIDIIDGPVPGTHNFWCGGDLAVYDLETKIAIKNLKDLVDADKVLSVWEKALKSKWNKKPVWIHGDFASGNIIIKNGKLNAVSDFGGMGIGDSARDLVIIWTFLQNEVREIFKEQLALDDDTWARARGWALWKALIAPLDGLDAVKNL</sequence>
<accession>A0A0H3AXQ3</accession>
<dbReference type="InterPro" id="IPR011009">
    <property type="entry name" value="Kinase-like_dom_sf"/>
</dbReference>
<dbReference type="HOGENOM" id="CLU_074977_1_0_5"/>
<dbReference type="InterPro" id="IPR002575">
    <property type="entry name" value="Aminoglycoside_PTrfase"/>
</dbReference>
<evidence type="ECO:0000313" key="2">
    <source>
        <dbReference type="EMBL" id="ABV76533.1"/>
    </source>
</evidence>
<evidence type="ECO:0000259" key="1">
    <source>
        <dbReference type="Pfam" id="PF01636"/>
    </source>
</evidence>
<dbReference type="EMBL" id="CP000848">
    <property type="protein sequence ID" value="ABV76533.1"/>
    <property type="molecule type" value="Genomic_DNA"/>
</dbReference>
<dbReference type="Gene3D" id="3.90.1200.10">
    <property type="match status" value="1"/>
</dbReference>
<dbReference type="Pfam" id="PF01636">
    <property type="entry name" value="APH"/>
    <property type="match status" value="1"/>
</dbReference>
<dbReference type="PANTHER" id="PTHR21310:SF42">
    <property type="entry name" value="BIFUNCTIONAL AAC_APH"/>
    <property type="match status" value="1"/>
</dbReference>
<dbReference type="AlphaFoldDB" id="A0A0H3AXQ3"/>
<dbReference type="CDD" id="cd05155">
    <property type="entry name" value="APH_ChoK_like_1"/>
    <property type="match status" value="1"/>
</dbReference>
<keyword evidence="2" id="KW-0808">Transferase</keyword>
<dbReference type="KEGG" id="rri:A1G_05200"/>
<protein>
    <submittedName>
        <fullName evidence="2">Acetyltransferase</fullName>
    </submittedName>
</protein>
<dbReference type="Proteomes" id="UP000006832">
    <property type="component" value="Chromosome"/>
</dbReference>
<feature type="domain" description="Aminoglycoside phosphotransferase" evidence="1">
    <location>
        <begin position="6"/>
        <end position="176"/>
    </location>
</feature>